<dbReference type="SUPFAM" id="SSF51735">
    <property type="entry name" value="NAD(P)-binding Rossmann-fold domains"/>
    <property type="match status" value="1"/>
</dbReference>
<dbReference type="InterPro" id="IPR020843">
    <property type="entry name" value="ER"/>
</dbReference>
<evidence type="ECO:0000259" key="2">
    <source>
        <dbReference type="SMART" id="SM00829"/>
    </source>
</evidence>
<dbReference type="Gene3D" id="3.90.180.10">
    <property type="entry name" value="Medium-chain alcohol dehydrogenases, catalytic domain"/>
    <property type="match status" value="1"/>
</dbReference>
<dbReference type="OMA" id="YNNREAS"/>
<dbReference type="EMBL" id="JAHRHJ020000003">
    <property type="protein sequence ID" value="KAH9321726.1"/>
    <property type="molecule type" value="Genomic_DNA"/>
</dbReference>
<comment type="caution">
    <text evidence="3">The sequence shown here is derived from an EMBL/GenBank/DDBJ whole genome shotgun (WGS) entry which is preliminary data.</text>
</comment>
<dbReference type="CDD" id="cd08295">
    <property type="entry name" value="double_bond_reductase_like"/>
    <property type="match status" value="1"/>
</dbReference>
<dbReference type="InterPro" id="IPR011032">
    <property type="entry name" value="GroES-like_sf"/>
</dbReference>
<keyword evidence="4" id="KW-1185">Reference proteome</keyword>
<accession>A0AA38LFA1</accession>
<dbReference type="SMART" id="SM00829">
    <property type="entry name" value="PKS_ER"/>
    <property type="match status" value="1"/>
</dbReference>
<dbReference type="SUPFAM" id="SSF50129">
    <property type="entry name" value="GroES-like"/>
    <property type="match status" value="1"/>
</dbReference>
<dbReference type="PANTHER" id="PTHR43205">
    <property type="entry name" value="PROSTAGLANDIN REDUCTASE"/>
    <property type="match status" value="1"/>
</dbReference>
<gene>
    <name evidence="3" type="ORF">KI387_016365</name>
</gene>
<protein>
    <recommendedName>
        <fullName evidence="2">Enoyl reductase (ER) domain-containing protein</fullName>
    </recommendedName>
</protein>
<evidence type="ECO:0000313" key="4">
    <source>
        <dbReference type="Proteomes" id="UP000824469"/>
    </source>
</evidence>
<dbReference type="Proteomes" id="UP000824469">
    <property type="component" value="Unassembled WGS sequence"/>
</dbReference>
<dbReference type="Gene3D" id="3.40.50.720">
    <property type="entry name" value="NAD(P)-binding Rossmann-like Domain"/>
    <property type="match status" value="1"/>
</dbReference>
<evidence type="ECO:0000313" key="3">
    <source>
        <dbReference type="EMBL" id="KAH9321726.1"/>
    </source>
</evidence>
<dbReference type="AlphaFoldDB" id="A0AA38LFA1"/>
<dbReference type="GO" id="GO:0016628">
    <property type="term" value="F:oxidoreductase activity, acting on the CH-CH group of donors, NAD or NADP as acceptor"/>
    <property type="evidence" value="ECO:0007669"/>
    <property type="project" value="InterPro"/>
</dbReference>
<dbReference type="Pfam" id="PF16884">
    <property type="entry name" value="ADH_N_2"/>
    <property type="match status" value="1"/>
</dbReference>
<evidence type="ECO:0000256" key="1">
    <source>
        <dbReference type="ARBA" id="ARBA00023002"/>
    </source>
</evidence>
<proteinExistence type="predicted"/>
<dbReference type="Pfam" id="PF00107">
    <property type="entry name" value="ADH_zinc_N"/>
    <property type="match status" value="1"/>
</dbReference>
<feature type="non-terminal residue" evidence="3">
    <location>
        <position position="351"/>
    </location>
</feature>
<dbReference type="InterPro" id="IPR041694">
    <property type="entry name" value="ADH_N_2"/>
</dbReference>
<dbReference type="FunFam" id="3.40.50.720:FF:000121">
    <property type="entry name" value="Prostaglandin reductase 2"/>
    <property type="match status" value="1"/>
</dbReference>
<dbReference type="PANTHER" id="PTHR43205:SF12">
    <property type="entry name" value="OS06G0602900 PROTEIN"/>
    <property type="match status" value="1"/>
</dbReference>
<dbReference type="InterPro" id="IPR036291">
    <property type="entry name" value="NAD(P)-bd_dom_sf"/>
</dbReference>
<dbReference type="InterPro" id="IPR045010">
    <property type="entry name" value="MDR_fam"/>
</dbReference>
<sequence>VIHKMETKEVINRQITFKDYLVGEPKESDFMLKSSTLSLKLEGPKDVLVRNLYFSIDPYQRARMKCYSSSHKAPFASLLTPGSVIDAYGVAKVIVSNHPEFKEGDLVVGMIGMEDYSIIPGEILLTKIKFTDVPLSYYVGVLGLTGFTAYAGFYNVCSPRKGDRVFISAACGAVGHLAGQFAKLQGCYVVGSSGSKQKVDLLKNKFGFDEAFNYREEPDLNAALKRFFPSGIDIYFENVGGELLEAVLENMNIHGRIAVCGAISQYNRDKPDCVMDLMKLVYKRIRMQGFLAADYLNSFPEFVEKVRDYLLEGKIQCLEDISDGLESVPSAFVGLFHGQNVGKKVIRLHHA</sequence>
<dbReference type="InterPro" id="IPR013149">
    <property type="entry name" value="ADH-like_C"/>
</dbReference>
<reference evidence="3 4" key="1">
    <citation type="journal article" date="2021" name="Nat. Plants">
        <title>The Taxus genome provides insights into paclitaxel biosynthesis.</title>
        <authorList>
            <person name="Xiong X."/>
            <person name="Gou J."/>
            <person name="Liao Q."/>
            <person name="Li Y."/>
            <person name="Zhou Q."/>
            <person name="Bi G."/>
            <person name="Li C."/>
            <person name="Du R."/>
            <person name="Wang X."/>
            <person name="Sun T."/>
            <person name="Guo L."/>
            <person name="Liang H."/>
            <person name="Lu P."/>
            <person name="Wu Y."/>
            <person name="Zhang Z."/>
            <person name="Ro D.K."/>
            <person name="Shang Y."/>
            <person name="Huang S."/>
            <person name="Yan J."/>
        </authorList>
    </citation>
    <scope>NUCLEOTIDE SEQUENCE [LARGE SCALE GENOMIC DNA]</scope>
    <source>
        <strain evidence="3">Ta-2019</strain>
    </source>
</reference>
<name>A0AA38LFA1_TAXCH</name>
<feature type="domain" description="Enoyl reductase (ER)" evidence="2">
    <location>
        <begin position="33"/>
        <end position="346"/>
    </location>
</feature>
<keyword evidence="1" id="KW-0560">Oxidoreductase</keyword>
<organism evidence="3 4">
    <name type="scientific">Taxus chinensis</name>
    <name type="common">Chinese yew</name>
    <name type="synonym">Taxus wallichiana var. chinensis</name>
    <dbReference type="NCBI Taxonomy" id="29808"/>
    <lineage>
        <taxon>Eukaryota</taxon>
        <taxon>Viridiplantae</taxon>
        <taxon>Streptophyta</taxon>
        <taxon>Embryophyta</taxon>
        <taxon>Tracheophyta</taxon>
        <taxon>Spermatophyta</taxon>
        <taxon>Pinopsida</taxon>
        <taxon>Pinidae</taxon>
        <taxon>Conifers II</taxon>
        <taxon>Cupressales</taxon>
        <taxon>Taxaceae</taxon>
        <taxon>Taxus</taxon>
    </lineage>
</organism>